<evidence type="ECO:0000313" key="1">
    <source>
        <dbReference type="EMBL" id="KAF2491035.1"/>
    </source>
</evidence>
<name>A0A6A6QF61_9PEZI</name>
<dbReference type="Proteomes" id="UP000799750">
    <property type="component" value="Unassembled WGS sequence"/>
</dbReference>
<dbReference type="AlphaFoldDB" id="A0A6A6QF61"/>
<keyword evidence="2" id="KW-1185">Reference proteome</keyword>
<evidence type="ECO:0000313" key="2">
    <source>
        <dbReference type="Proteomes" id="UP000799750"/>
    </source>
</evidence>
<dbReference type="EMBL" id="MU004196">
    <property type="protein sequence ID" value="KAF2491035.1"/>
    <property type="molecule type" value="Genomic_DNA"/>
</dbReference>
<protein>
    <submittedName>
        <fullName evidence="1">Uncharacterized protein</fullName>
    </submittedName>
</protein>
<accession>A0A6A6QF61</accession>
<reference evidence="1" key="1">
    <citation type="journal article" date="2020" name="Stud. Mycol.">
        <title>101 Dothideomycetes genomes: a test case for predicting lifestyles and emergence of pathogens.</title>
        <authorList>
            <person name="Haridas S."/>
            <person name="Albert R."/>
            <person name="Binder M."/>
            <person name="Bloem J."/>
            <person name="Labutti K."/>
            <person name="Salamov A."/>
            <person name="Andreopoulos B."/>
            <person name="Baker S."/>
            <person name="Barry K."/>
            <person name="Bills G."/>
            <person name="Bluhm B."/>
            <person name="Cannon C."/>
            <person name="Castanera R."/>
            <person name="Culley D."/>
            <person name="Daum C."/>
            <person name="Ezra D."/>
            <person name="Gonzalez J."/>
            <person name="Henrissat B."/>
            <person name="Kuo A."/>
            <person name="Liang C."/>
            <person name="Lipzen A."/>
            <person name="Lutzoni F."/>
            <person name="Magnuson J."/>
            <person name="Mondo S."/>
            <person name="Nolan M."/>
            <person name="Ohm R."/>
            <person name="Pangilinan J."/>
            <person name="Park H.-J."/>
            <person name="Ramirez L."/>
            <person name="Alfaro M."/>
            <person name="Sun H."/>
            <person name="Tritt A."/>
            <person name="Yoshinaga Y."/>
            <person name="Zwiers L.-H."/>
            <person name="Turgeon B."/>
            <person name="Goodwin S."/>
            <person name="Spatafora J."/>
            <person name="Crous P."/>
            <person name="Grigoriev I."/>
        </authorList>
    </citation>
    <scope>NUCLEOTIDE SEQUENCE</scope>
    <source>
        <strain evidence="1">CBS 269.34</strain>
    </source>
</reference>
<gene>
    <name evidence="1" type="ORF">BU16DRAFT_141906</name>
</gene>
<organism evidence="1 2">
    <name type="scientific">Lophium mytilinum</name>
    <dbReference type="NCBI Taxonomy" id="390894"/>
    <lineage>
        <taxon>Eukaryota</taxon>
        <taxon>Fungi</taxon>
        <taxon>Dikarya</taxon>
        <taxon>Ascomycota</taxon>
        <taxon>Pezizomycotina</taxon>
        <taxon>Dothideomycetes</taxon>
        <taxon>Pleosporomycetidae</taxon>
        <taxon>Mytilinidiales</taxon>
        <taxon>Mytilinidiaceae</taxon>
        <taxon>Lophium</taxon>
    </lineage>
</organism>
<sequence length="178" mass="19256">MRAFPLSSSRAVRSIVAPLRPGPSLPSSGHPLGRLPLWVLALISPQLRPGANKPSAAPQTCRIARCFWRLLARGCVACFPTKTQPTACGSEDRSAPDHHDRPQPFCLHCRSPFRGITIGQSRTPSLHHQQRRIGANAEGVVADSRPSNIQAPVGLSRLTSLLRRVCTVRKVCVALPAV</sequence>
<proteinExistence type="predicted"/>